<dbReference type="EMBL" id="CAFBLP010000039">
    <property type="protein sequence ID" value="CAB4882235.1"/>
    <property type="molecule type" value="Genomic_DNA"/>
</dbReference>
<proteinExistence type="predicted"/>
<organism evidence="2">
    <name type="scientific">freshwater metagenome</name>
    <dbReference type="NCBI Taxonomy" id="449393"/>
    <lineage>
        <taxon>unclassified sequences</taxon>
        <taxon>metagenomes</taxon>
        <taxon>ecological metagenomes</taxon>
    </lineage>
</organism>
<evidence type="ECO:0000313" key="2">
    <source>
        <dbReference type="EMBL" id="CAB4882235.1"/>
    </source>
</evidence>
<reference evidence="2" key="1">
    <citation type="submission" date="2020-05" db="EMBL/GenBank/DDBJ databases">
        <authorList>
            <person name="Chiriac C."/>
            <person name="Salcher M."/>
            <person name="Ghai R."/>
            <person name="Kavagutti S V."/>
        </authorList>
    </citation>
    <scope>NUCLEOTIDE SEQUENCE</scope>
</reference>
<feature type="region of interest" description="Disordered" evidence="1">
    <location>
        <begin position="1"/>
        <end position="24"/>
    </location>
</feature>
<feature type="region of interest" description="Disordered" evidence="1">
    <location>
        <begin position="54"/>
        <end position="75"/>
    </location>
</feature>
<gene>
    <name evidence="2" type="ORF">UFOPK3376_01652</name>
</gene>
<dbReference type="PROSITE" id="PS51128">
    <property type="entry name" value="ZF_DKSA_2"/>
    <property type="match status" value="1"/>
</dbReference>
<accession>A0A6J7ELZ2</accession>
<dbReference type="Gene3D" id="1.20.120.910">
    <property type="entry name" value="DksA, coiled-coil domain"/>
    <property type="match status" value="1"/>
</dbReference>
<sequence>MAGASLRGMSESSSETTDPAPADIDLDAIEIDLADVETALARLESGTYWTDEITGQPLSDELLAQHPTARRTPEQ</sequence>
<name>A0A6J7ELZ2_9ZZZZ</name>
<evidence type="ECO:0000256" key="1">
    <source>
        <dbReference type="SAM" id="MobiDB-lite"/>
    </source>
</evidence>
<dbReference type="AlphaFoldDB" id="A0A6J7ELZ2"/>
<protein>
    <submittedName>
        <fullName evidence="2">Unannotated protein</fullName>
    </submittedName>
</protein>